<evidence type="ECO:0000256" key="3">
    <source>
        <dbReference type="ARBA" id="ARBA00022825"/>
    </source>
</evidence>
<name>A0A6D2HMF4_9BRAS</name>
<keyword evidence="3" id="KW-0720">Serine protease</keyword>
<keyword evidence="2" id="KW-0378">Hydrolase</keyword>
<evidence type="ECO:0000259" key="4">
    <source>
        <dbReference type="Pfam" id="PF17815"/>
    </source>
</evidence>
<evidence type="ECO:0000256" key="2">
    <source>
        <dbReference type="ARBA" id="ARBA00022801"/>
    </source>
</evidence>
<dbReference type="OrthoDB" id="4217619at2759"/>
<gene>
    <name evidence="5" type="ORF">MERR_LOCUS4658</name>
</gene>
<keyword evidence="1" id="KW-0645">Protease</keyword>
<dbReference type="InterPro" id="IPR009003">
    <property type="entry name" value="Peptidase_S1_PA"/>
</dbReference>
<dbReference type="SUPFAM" id="SSF50494">
    <property type="entry name" value="Trypsin-like serine proteases"/>
    <property type="match status" value="1"/>
</dbReference>
<evidence type="ECO:0000313" key="5">
    <source>
        <dbReference type="EMBL" id="CAA7017423.1"/>
    </source>
</evidence>
<dbReference type="EMBL" id="CACVBM020000332">
    <property type="protein sequence ID" value="CAA7017423.1"/>
    <property type="molecule type" value="Genomic_DNA"/>
</dbReference>
<evidence type="ECO:0000256" key="1">
    <source>
        <dbReference type="ARBA" id="ARBA00022670"/>
    </source>
</evidence>
<dbReference type="GO" id="GO:0006508">
    <property type="term" value="P:proteolysis"/>
    <property type="evidence" value="ECO:0007669"/>
    <property type="project" value="UniProtKB-KW"/>
</dbReference>
<dbReference type="PANTHER" id="PTHR45980:SF9">
    <property type="entry name" value="PROTEASE DO-LIKE 10, MITOCHONDRIAL-RELATED"/>
    <property type="match status" value="1"/>
</dbReference>
<reference evidence="5" key="1">
    <citation type="submission" date="2020-01" db="EMBL/GenBank/DDBJ databases">
        <authorList>
            <person name="Mishra B."/>
        </authorList>
    </citation>
    <scope>NUCLEOTIDE SEQUENCE [LARGE SCALE GENOMIC DNA]</scope>
</reference>
<dbReference type="InterPro" id="IPR041517">
    <property type="entry name" value="DEGP_PDZ"/>
</dbReference>
<feature type="domain" description="Protease Do-like PDZ" evidence="4">
    <location>
        <begin position="126"/>
        <end position="190"/>
    </location>
</feature>
<dbReference type="Gene3D" id="2.40.10.120">
    <property type="match status" value="1"/>
</dbReference>
<sequence>MSDNNNPKAQVCFVISGKRIITNAHVVADHILVQVRKHGSPKKYKAEVKAIGRECDLAMLVIESEEFWEDMNPLELGDMPFRKESVVVVGYPQGGESISTTTGVVNRIESQYYRHGATNLPVQRLVPVDQSDNNSSYYIFAGLVFVPLSKQHIKGPNAMHRLAYNNTPKKAGGQVVIISEILADMINVEY</sequence>
<evidence type="ECO:0000313" key="6">
    <source>
        <dbReference type="Proteomes" id="UP000467841"/>
    </source>
</evidence>
<organism evidence="5 6">
    <name type="scientific">Microthlaspi erraticum</name>
    <dbReference type="NCBI Taxonomy" id="1685480"/>
    <lineage>
        <taxon>Eukaryota</taxon>
        <taxon>Viridiplantae</taxon>
        <taxon>Streptophyta</taxon>
        <taxon>Embryophyta</taxon>
        <taxon>Tracheophyta</taxon>
        <taxon>Spermatophyta</taxon>
        <taxon>Magnoliopsida</taxon>
        <taxon>eudicotyledons</taxon>
        <taxon>Gunneridae</taxon>
        <taxon>Pentapetalae</taxon>
        <taxon>rosids</taxon>
        <taxon>malvids</taxon>
        <taxon>Brassicales</taxon>
        <taxon>Brassicaceae</taxon>
        <taxon>Coluteocarpeae</taxon>
        <taxon>Microthlaspi</taxon>
    </lineage>
</organism>
<dbReference type="Proteomes" id="UP000467841">
    <property type="component" value="Unassembled WGS sequence"/>
</dbReference>
<accession>A0A6D2HMF4</accession>
<keyword evidence="6" id="KW-1185">Reference proteome</keyword>
<dbReference type="GO" id="GO:0004252">
    <property type="term" value="F:serine-type endopeptidase activity"/>
    <property type="evidence" value="ECO:0007669"/>
    <property type="project" value="TreeGrafter"/>
</dbReference>
<dbReference type="PANTHER" id="PTHR45980">
    <property type="match status" value="1"/>
</dbReference>
<comment type="caution">
    <text evidence="5">The sequence shown here is derived from an EMBL/GenBank/DDBJ whole genome shotgun (WGS) entry which is preliminary data.</text>
</comment>
<dbReference type="Gene3D" id="3.20.190.20">
    <property type="match status" value="1"/>
</dbReference>
<dbReference type="Pfam" id="PF13365">
    <property type="entry name" value="Trypsin_2"/>
    <property type="match status" value="1"/>
</dbReference>
<dbReference type="InterPro" id="IPR046449">
    <property type="entry name" value="DEGP_PDZ_sf"/>
</dbReference>
<proteinExistence type="predicted"/>
<protein>
    <recommendedName>
        <fullName evidence="4">Protease Do-like PDZ domain-containing protein</fullName>
    </recommendedName>
</protein>
<dbReference type="AlphaFoldDB" id="A0A6D2HMF4"/>
<dbReference type="Pfam" id="PF17815">
    <property type="entry name" value="PDZ_3"/>
    <property type="match status" value="1"/>
</dbReference>